<evidence type="ECO:0000256" key="3">
    <source>
        <dbReference type="ARBA" id="ARBA00022741"/>
    </source>
</evidence>
<gene>
    <name evidence="10" type="primary">cmpk</name>
    <name evidence="8" type="synonym">cmk</name>
</gene>
<evidence type="ECO:0000259" key="9">
    <source>
        <dbReference type="Pfam" id="PF02224"/>
    </source>
</evidence>
<comment type="catalytic activity">
    <reaction evidence="6 8">
        <text>dCMP + ATP = dCDP + ADP</text>
        <dbReference type="Rhea" id="RHEA:25094"/>
        <dbReference type="ChEBI" id="CHEBI:30616"/>
        <dbReference type="ChEBI" id="CHEBI:57566"/>
        <dbReference type="ChEBI" id="CHEBI:58593"/>
        <dbReference type="ChEBI" id="CHEBI:456216"/>
        <dbReference type="EC" id="2.7.4.25"/>
    </reaction>
</comment>
<keyword evidence="3 8" id="KW-0547">Nucleotide-binding</keyword>
<dbReference type="EC" id="2.7.4.25" evidence="8"/>
<dbReference type="GO" id="GO:0005737">
    <property type="term" value="C:cytoplasm"/>
    <property type="evidence" value="ECO:0007669"/>
    <property type="project" value="UniProtKB-SubCell"/>
</dbReference>
<dbReference type="AlphaFoldDB" id="A0A1V1G2Y5"/>
<evidence type="ECO:0000256" key="5">
    <source>
        <dbReference type="ARBA" id="ARBA00022840"/>
    </source>
</evidence>
<dbReference type="Pfam" id="PF02224">
    <property type="entry name" value="Cytidylate_kin"/>
    <property type="match status" value="1"/>
</dbReference>
<keyword evidence="8" id="KW-0963">Cytoplasm</keyword>
<evidence type="ECO:0000256" key="8">
    <source>
        <dbReference type="HAMAP-Rule" id="MF_00238"/>
    </source>
</evidence>
<evidence type="ECO:0000256" key="2">
    <source>
        <dbReference type="ARBA" id="ARBA00022679"/>
    </source>
</evidence>
<dbReference type="NCBIfam" id="TIGR00017">
    <property type="entry name" value="cmk"/>
    <property type="match status" value="1"/>
</dbReference>
<accession>A0A1V1G2Y5</accession>
<dbReference type="EMBL" id="LC218428">
    <property type="protein sequence ID" value="BAX08968.1"/>
    <property type="molecule type" value="Genomic_DNA"/>
</dbReference>
<sequence length="234" mass="25921">MIEPEGGFDVAPVTIAIDGPAGAGKSTVAKRVAERLNLMYVDTGAMYRAVAYLCAQEGIDVNSECAVEAVLDAHRVSFEEGEDRTLQVLIDGVNVTSRLRAPEVSALVSTVAAHPRVRQLLTEWQRAFAERHSVVMDGRDIGTVVLPHATVKVFLTAAPEERARRRQEEYRRMGYEVPLDEMVKNVIERDRKDSERAVAPLRMAEDAVRIDSTDKSIDSVVDEIVQLVENAHVR</sequence>
<feature type="domain" description="Cytidylate kinase" evidence="9">
    <location>
        <begin position="15"/>
        <end position="229"/>
    </location>
</feature>
<dbReference type="InterPro" id="IPR011994">
    <property type="entry name" value="Cytidylate_kinase_dom"/>
</dbReference>
<dbReference type="InterPro" id="IPR003136">
    <property type="entry name" value="Cytidylate_kin"/>
</dbReference>
<feature type="binding site" evidence="8">
    <location>
        <begin position="19"/>
        <end position="27"/>
    </location>
    <ligand>
        <name>ATP</name>
        <dbReference type="ChEBI" id="CHEBI:30616"/>
    </ligand>
</feature>
<keyword evidence="2 8" id="KW-0808">Transferase</keyword>
<dbReference type="SUPFAM" id="SSF52540">
    <property type="entry name" value="P-loop containing nucleoside triphosphate hydrolases"/>
    <property type="match status" value="1"/>
</dbReference>
<dbReference type="GO" id="GO:0006220">
    <property type="term" value="P:pyrimidine nucleotide metabolic process"/>
    <property type="evidence" value="ECO:0007669"/>
    <property type="project" value="UniProtKB-UniRule"/>
</dbReference>
<evidence type="ECO:0000256" key="4">
    <source>
        <dbReference type="ARBA" id="ARBA00022777"/>
    </source>
</evidence>
<name>A0A1V1G2Y5_ALIAC</name>
<dbReference type="GO" id="GO:0036430">
    <property type="term" value="F:CMP kinase activity"/>
    <property type="evidence" value="ECO:0007669"/>
    <property type="project" value="RHEA"/>
</dbReference>
<dbReference type="CDD" id="cd02020">
    <property type="entry name" value="CMPK"/>
    <property type="match status" value="1"/>
</dbReference>
<keyword evidence="4 8" id="KW-0418">Kinase</keyword>
<evidence type="ECO:0000256" key="7">
    <source>
        <dbReference type="ARBA" id="ARBA00048478"/>
    </source>
</evidence>
<evidence type="ECO:0000256" key="1">
    <source>
        <dbReference type="ARBA" id="ARBA00009427"/>
    </source>
</evidence>
<comment type="catalytic activity">
    <reaction evidence="7 8">
        <text>CMP + ATP = CDP + ADP</text>
        <dbReference type="Rhea" id="RHEA:11600"/>
        <dbReference type="ChEBI" id="CHEBI:30616"/>
        <dbReference type="ChEBI" id="CHEBI:58069"/>
        <dbReference type="ChEBI" id="CHEBI:60377"/>
        <dbReference type="ChEBI" id="CHEBI:456216"/>
        <dbReference type="EC" id="2.7.4.25"/>
    </reaction>
</comment>
<keyword evidence="5 8" id="KW-0067">ATP-binding</keyword>
<protein>
    <recommendedName>
        <fullName evidence="8">Cytidylate kinase</fullName>
        <shortName evidence="8">CK</shortName>
        <ecNumber evidence="8">2.7.4.25</ecNumber>
    </recommendedName>
    <alternativeName>
        <fullName evidence="8">Cytidine monophosphate kinase</fullName>
        <shortName evidence="8">CMP kinase</shortName>
    </alternativeName>
</protein>
<reference evidence="10" key="1">
    <citation type="submission" date="2017-02" db="EMBL/GenBank/DDBJ databases">
        <title>Genetic analysis of genes for pyrimidine nucleotide synthesizing enzymes from Alicyclobacillus acidocaldarius subsp. acidocaldarius.</title>
        <authorList>
            <person name="Akiyoshi K.H."/>
            <person name="Iwata H."/>
            <person name="Nonoichi H."/>
            <person name="Hasegawa A."/>
            <person name="Megawa N."/>
            <person name="Fujimoto D."/>
            <person name="Nagai K."/>
            <person name="Inoue S."/>
            <person name="Satoh T."/>
        </authorList>
    </citation>
    <scope>NUCLEOTIDE SEQUENCE</scope>
    <source>
        <strain evidence="10">NBRC15652</strain>
    </source>
</reference>
<proteinExistence type="inferred from homology"/>
<dbReference type="InterPro" id="IPR027417">
    <property type="entry name" value="P-loop_NTPase"/>
</dbReference>
<evidence type="ECO:0000313" key="10">
    <source>
        <dbReference type="EMBL" id="BAX08968.1"/>
    </source>
</evidence>
<dbReference type="HAMAP" id="MF_00238">
    <property type="entry name" value="Cytidyl_kinase_type1"/>
    <property type="match status" value="1"/>
</dbReference>
<evidence type="ECO:0000256" key="6">
    <source>
        <dbReference type="ARBA" id="ARBA00047615"/>
    </source>
</evidence>
<comment type="similarity">
    <text evidence="1 8">Belongs to the cytidylate kinase family. Type 1 subfamily.</text>
</comment>
<comment type="subcellular location">
    <subcellularLocation>
        <location evidence="8">Cytoplasm</location>
    </subcellularLocation>
</comment>
<dbReference type="Gene3D" id="3.40.50.300">
    <property type="entry name" value="P-loop containing nucleotide triphosphate hydrolases"/>
    <property type="match status" value="1"/>
</dbReference>
<dbReference type="GO" id="GO:0036431">
    <property type="term" value="F:dCMP kinase activity"/>
    <property type="evidence" value="ECO:0007669"/>
    <property type="project" value="InterPro"/>
</dbReference>
<organism evidence="10">
    <name type="scientific">Alicyclobacillus acidocaldarius subsp. acidocaldarius</name>
    <name type="common">Bacillus acidocaldarius</name>
    <dbReference type="NCBI Taxonomy" id="1388"/>
    <lineage>
        <taxon>Bacteria</taxon>
        <taxon>Bacillati</taxon>
        <taxon>Bacillota</taxon>
        <taxon>Bacilli</taxon>
        <taxon>Bacillales</taxon>
        <taxon>Alicyclobacillaceae</taxon>
        <taxon>Alicyclobacillus</taxon>
    </lineage>
</organism>
<dbReference type="GO" id="GO:0005524">
    <property type="term" value="F:ATP binding"/>
    <property type="evidence" value="ECO:0007669"/>
    <property type="project" value="UniProtKB-UniRule"/>
</dbReference>